<reference evidence="2" key="1">
    <citation type="submission" date="2022-07" db="EMBL/GenBank/DDBJ databases">
        <title>Draft genome sequence of Zalerion maritima ATCC 34329, a (micro)plastics degrading marine fungus.</title>
        <authorList>
            <person name="Paco A."/>
            <person name="Goncalves M.F.M."/>
            <person name="Rocha-Santos T.A.P."/>
            <person name="Alves A."/>
        </authorList>
    </citation>
    <scope>NUCLEOTIDE SEQUENCE</scope>
    <source>
        <strain evidence="2">ATCC 34329</strain>
    </source>
</reference>
<evidence type="ECO:0000313" key="2">
    <source>
        <dbReference type="EMBL" id="KAJ2892743.1"/>
    </source>
</evidence>
<dbReference type="Proteomes" id="UP001201980">
    <property type="component" value="Unassembled WGS sequence"/>
</dbReference>
<feature type="region of interest" description="Disordered" evidence="1">
    <location>
        <begin position="14"/>
        <end position="122"/>
    </location>
</feature>
<dbReference type="AlphaFoldDB" id="A0AAD5WMA8"/>
<gene>
    <name evidence="2" type="ORF">MKZ38_009428</name>
</gene>
<feature type="compositionally biased region" description="Basic residues" evidence="1">
    <location>
        <begin position="240"/>
        <end position="255"/>
    </location>
</feature>
<feature type="compositionally biased region" description="Basic and acidic residues" evidence="1">
    <location>
        <begin position="46"/>
        <end position="72"/>
    </location>
</feature>
<comment type="caution">
    <text evidence="2">The sequence shown here is derived from an EMBL/GenBank/DDBJ whole genome shotgun (WGS) entry which is preliminary data.</text>
</comment>
<sequence length="303" mass="33864">MWNQRHYSYECQTGVQSRPYVPRPSRTQQLANPKLVPKLTNDSLEPEEKKKGLADSILAEREAARETVRRKDDEDDDDTLRKSKSRRRRRGRSPSADSRSPSPRPVAVGTHPMIPTRTDEADHREIYPLLDTPRPAAAHITRIATEVLAEAAAGAAVLRRGIPVQFLVPQDVAAPPTATGALVRSLPRAVACYPAAVASAPSRSRRTGSRRHQHLTRCRRLESGRIRWTGMTMMKTSRLHDHHRGARLRRMHRGQGRRDENREGLGLRGRIRDITVTGVGTGAVAMMVGAEEDVVVEEEEEVS</sequence>
<dbReference type="EMBL" id="JAKWBI020000733">
    <property type="protein sequence ID" value="KAJ2892743.1"/>
    <property type="molecule type" value="Genomic_DNA"/>
</dbReference>
<evidence type="ECO:0000256" key="1">
    <source>
        <dbReference type="SAM" id="MobiDB-lite"/>
    </source>
</evidence>
<feature type="compositionally biased region" description="Basic residues" evidence="1">
    <location>
        <begin position="82"/>
        <end position="92"/>
    </location>
</feature>
<keyword evidence="3" id="KW-1185">Reference proteome</keyword>
<accession>A0AAD5WMA8</accession>
<protein>
    <submittedName>
        <fullName evidence="2">Uncharacterized protein</fullName>
    </submittedName>
</protein>
<evidence type="ECO:0000313" key="3">
    <source>
        <dbReference type="Proteomes" id="UP001201980"/>
    </source>
</evidence>
<dbReference type="Pfam" id="PF13917">
    <property type="entry name" value="zf-CCHC_3"/>
    <property type="match status" value="1"/>
</dbReference>
<name>A0AAD5WMA8_9PEZI</name>
<feature type="region of interest" description="Disordered" evidence="1">
    <location>
        <begin position="238"/>
        <end position="264"/>
    </location>
</feature>
<proteinExistence type="predicted"/>
<organism evidence="2 3">
    <name type="scientific">Zalerion maritima</name>
    <dbReference type="NCBI Taxonomy" id="339359"/>
    <lineage>
        <taxon>Eukaryota</taxon>
        <taxon>Fungi</taxon>
        <taxon>Dikarya</taxon>
        <taxon>Ascomycota</taxon>
        <taxon>Pezizomycotina</taxon>
        <taxon>Sordariomycetes</taxon>
        <taxon>Lulworthiomycetidae</taxon>
        <taxon>Lulworthiales</taxon>
        <taxon>Lulworthiaceae</taxon>
        <taxon>Zalerion</taxon>
    </lineage>
</organism>